<keyword evidence="2" id="KW-1185">Reference proteome</keyword>
<accession>A0ACD1AB41</accession>
<dbReference type="EMBL" id="CP042469">
    <property type="protein sequence ID" value="QOX63558.1"/>
    <property type="molecule type" value="Genomic_DNA"/>
</dbReference>
<evidence type="ECO:0000313" key="1">
    <source>
        <dbReference type="EMBL" id="QOX63558.1"/>
    </source>
</evidence>
<organism evidence="1 2">
    <name type="scientific">Anoxybacterium hadale</name>
    <dbReference type="NCBI Taxonomy" id="3408580"/>
    <lineage>
        <taxon>Bacteria</taxon>
        <taxon>Bacillati</taxon>
        <taxon>Bacillota</taxon>
        <taxon>Clostridia</taxon>
        <taxon>Peptostreptococcales</taxon>
        <taxon>Anaerovoracaceae</taxon>
        <taxon>Anoxybacterium</taxon>
    </lineage>
</organism>
<dbReference type="Proteomes" id="UP000594014">
    <property type="component" value="Chromosome"/>
</dbReference>
<gene>
    <name evidence="1" type="ORF">FRZ06_09435</name>
</gene>
<name>A0ACD1AB41_9FIRM</name>
<sequence>MKRLTIEEITAAIGGRLLQGEPTDTATGVSTDSRKVEAGELFFPLIGEQHDAHDFIPQALERGCRTIVLSRQPEISSDKYSNINLILVRDTTKALQDLSAYYLSQLSLIKIGVTGSTGKTSTKEMLYWIFSEKYKAFRNVGNLNNHIGLPLTVLSLPEDTEAGIFEMGMSELGEIDLLSDIVRPNIGIITNIGISHIENLGSRENILKAKMEITNYFDEAGTLIVNEDSDFLSRDMVSGNYRTVTTGETGRSDFILSNINDYGEDGIEFTIEFKEAVQSFRLKVPGRHNAYNGALAVAAGVLCGITMKEAAAGLLKLEITDKRLNIKGKNGMKIIDDTYNASPDSMKAAIDVLTVTKGFRKIAILADMFELGENAAEFHRQVGRYAADHSVDLLFAVGSQAKYIAAGAKEILGADKIHYYETKELLMDDIGSMISSGDVILLKGSRGMAMDQVVKKIMEMN</sequence>
<reference evidence="1" key="1">
    <citation type="submission" date="2019-08" db="EMBL/GenBank/DDBJ databases">
        <title>Genome sequence of Clostridiales bacterium MT110.</title>
        <authorList>
            <person name="Cao J."/>
        </authorList>
    </citation>
    <scope>NUCLEOTIDE SEQUENCE</scope>
    <source>
        <strain evidence="1">MT110</strain>
    </source>
</reference>
<proteinExistence type="predicted"/>
<evidence type="ECO:0000313" key="2">
    <source>
        <dbReference type="Proteomes" id="UP000594014"/>
    </source>
</evidence>
<protein>
    <submittedName>
        <fullName evidence="1">UDP-N-acetylmuramoyl-tripeptide--D-alanyl-D-alanine ligase</fullName>
    </submittedName>
</protein>
<keyword evidence="1" id="KW-0436">Ligase</keyword>